<dbReference type="SUPFAM" id="SSF49464">
    <property type="entry name" value="Carboxypeptidase regulatory domain-like"/>
    <property type="match status" value="1"/>
</dbReference>
<reference evidence="8" key="1">
    <citation type="submission" date="2024-03" db="EMBL/GenBank/DDBJ databases">
        <title>Chitinophaga horti sp. nov., isolated from garden soil.</title>
        <authorList>
            <person name="Lee D.S."/>
            <person name="Han D.M."/>
            <person name="Baek J.H."/>
            <person name="Choi D.G."/>
            <person name="Jeon J.H."/>
            <person name="Jeon C.O."/>
        </authorList>
    </citation>
    <scope>NUCLEOTIDE SEQUENCE [LARGE SCALE GENOMIC DNA]</scope>
    <source>
        <strain evidence="8">GPA1</strain>
    </source>
</reference>
<dbReference type="EMBL" id="CP149822">
    <property type="protein sequence ID" value="WZN42308.1"/>
    <property type="molecule type" value="Genomic_DNA"/>
</dbReference>
<gene>
    <name evidence="7" type="ORF">WJU16_04580</name>
</gene>
<sequence>MKITMFIMTCFLLQASAATYAQRISINRQHSAIHTILEDVRKQAKYDFLYDSDLFSKSKPVSIRMESATVVQVLDAVFKGQPFQYTIDDKWVVITAAPSGASNTAPATPRQQPGQIAGKIIDDRGAPLPGASVKVVQTGQAALSGVDGSYNFNIAPGSYTVEVSYISYQTRRITQVEVKTGELTRLNIALKTSSSTLSQVVVTGTFKKESVAGLYAAQKNAASVTDGISAEQISRAPDNDMGQVLKRVTGLTTVNNRNVIVRGMSDRYNQAMLDGVVIPSTSQNRRDFSFDIIPTEMVSAVVVNKTATPDVSAEFSGGQVSVNTIDIPEKNFTTVQYGIGGNTQALGKDFYRLGERNTSEYFGFFNDAAKMPEGMKTWQWSTRAMQLDAPPGYNLTDPELNGQPLNPTEYGNDVKYNDLDAIAQSRKLNAASLKPYSYKVHPNQNMRLSVGRVYDLKKGNRFGFAVSANIRSEQNIVPFNNTRNSTSGNFMDSTGIGDNGAGTSYRFNSNMGLVANMGWQGRKFRIAMKNMYARTYSDHYNESIRKPYDDSHPVANKLMYQLPEAMSLQQHQLTGSWQLPWKIKAEGMFTVNKIRQQILDERKLSYQLTSVVGGKPYFQTPSLMTNSAASVKGSVKDWRMWTSIDETDYNLERRLLPKIR</sequence>
<proteinExistence type="predicted"/>
<dbReference type="InterPro" id="IPR012910">
    <property type="entry name" value="Plug_dom"/>
</dbReference>
<organism evidence="7 8">
    <name type="scientific">Chitinophaga pollutisoli</name>
    <dbReference type="NCBI Taxonomy" id="3133966"/>
    <lineage>
        <taxon>Bacteria</taxon>
        <taxon>Pseudomonadati</taxon>
        <taxon>Bacteroidota</taxon>
        <taxon>Chitinophagia</taxon>
        <taxon>Chitinophagales</taxon>
        <taxon>Chitinophagaceae</taxon>
        <taxon>Chitinophaga</taxon>
    </lineage>
</organism>
<evidence type="ECO:0000256" key="1">
    <source>
        <dbReference type="ARBA" id="ARBA00022448"/>
    </source>
</evidence>
<keyword evidence="4" id="KW-0732">Signal</keyword>
<dbReference type="InterPro" id="IPR037066">
    <property type="entry name" value="Plug_dom_sf"/>
</dbReference>
<dbReference type="Gene3D" id="2.60.40.1120">
    <property type="entry name" value="Carboxypeptidase-like, regulatory domain"/>
    <property type="match status" value="1"/>
</dbReference>
<feature type="signal peptide" evidence="4">
    <location>
        <begin position="1"/>
        <end position="21"/>
    </location>
</feature>
<dbReference type="InterPro" id="IPR008969">
    <property type="entry name" value="CarboxyPept-like_regulatory"/>
</dbReference>
<feature type="chain" id="PRO_5046882450" evidence="4">
    <location>
        <begin position="22"/>
        <end position="660"/>
    </location>
</feature>
<name>A0ABZ2YS79_9BACT</name>
<dbReference type="InterPro" id="IPR011662">
    <property type="entry name" value="Secretin/TonB_short_N"/>
</dbReference>
<feature type="domain" description="Secretin/TonB short N-terminal" evidence="5">
    <location>
        <begin position="46"/>
        <end position="95"/>
    </location>
</feature>
<evidence type="ECO:0000256" key="3">
    <source>
        <dbReference type="ARBA" id="ARBA00023237"/>
    </source>
</evidence>
<dbReference type="SUPFAM" id="SSF56935">
    <property type="entry name" value="Porins"/>
    <property type="match status" value="1"/>
</dbReference>
<keyword evidence="1" id="KW-0813">Transport</keyword>
<evidence type="ECO:0000259" key="6">
    <source>
        <dbReference type="Pfam" id="PF07715"/>
    </source>
</evidence>
<feature type="domain" description="TonB-dependent receptor plug" evidence="6">
    <location>
        <begin position="219"/>
        <end position="309"/>
    </location>
</feature>
<evidence type="ECO:0000259" key="5">
    <source>
        <dbReference type="Pfam" id="PF07660"/>
    </source>
</evidence>
<evidence type="ECO:0000313" key="8">
    <source>
        <dbReference type="Proteomes" id="UP001485459"/>
    </source>
</evidence>
<dbReference type="Pfam" id="PF07660">
    <property type="entry name" value="STN"/>
    <property type="match status" value="1"/>
</dbReference>
<dbReference type="Pfam" id="PF07715">
    <property type="entry name" value="Plug"/>
    <property type="match status" value="1"/>
</dbReference>
<protein>
    <submittedName>
        <fullName evidence="7">Carboxypeptidase regulatory-like domain-containing protein</fullName>
    </submittedName>
</protein>
<keyword evidence="2" id="KW-0472">Membrane</keyword>
<dbReference type="PANTHER" id="PTHR40980">
    <property type="entry name" value="PLUG DOMAIN-CONTAINING PROTEIN"/>
    <property type="match status" value="1"/>
</dbReference>
<evidence type="ECO:0000256" key="2">
    <source>
        <dbReference type="ARBA" id="ARBA00023136"/>
    </source>
</evidence>
<dbReference type="Proteomes" id="UP001485459">
    <property type="component" value="Chromosome"/>
</dbReference>
<dbReference type="RefSeq" id="WP_341837142.1">
    <property type="nucleotide sequence ID" value="NZ_CP149822.1"/>
</dbReference>
<keyword evidence="8" id="KW-1185">Reference proteome</keyword>
<dbReference type="PANTHER" id="PTHR40980:SF4">
    <property type="entry name" value="TONB-DEPENDENT RECEPTOR-LIKE BETA-BARREL DOMAIN-CONTAINING PROTEIN"/>
    <property type="match status" value="1"/>
</dbReference>
<dbReference type="Pfam" id="PF13620">
    <property type="entry name" value="CarboxypepD_reg"/>
    <property type="match status" value="1"/>
</dbReference>
<keyword evidence="3" id="KW-0998">Cell outer membrane</keyword>
<accession>A0ABZ2YS79</accession>
<evidence type="ECO:0000313" key="7">
    <source>
        <dbReference type="EMBL" id="WZN42308.1"/>
    </source>
</evidence>
<evidence type="ECO:0000256" key="4">
    <source>
        <dbReference type="SAM" id="SignalP"/>
    </source>
</evidence>
<dbReference type="Gene3D" id="2.170.130.10">
    <property type="entry name" value="TonB-dependent receptor, plug domain"/>
    <property type="match status" value="1"/>
</dbReference>